<dbReference type="GO" id="GO:0005975">
    <property type="term" value="P:carbohydrate metabolic process"/>
    <property type="evidence" value="ECO:0007669"/>
    <property type="project" value="UniProtKB-ARBA"/>
</dbReference>
<evidence type="ECO:0000313" key="5">
    <source>
        <dbReference type="Proteomes" id="UP001156666"/>
    </source>
</evidence>
<dbReference type="InterPro" id="IPR032812">
    <property type="entry name" value="SbsA_Ig"/>
</dbReference>
<comment type="caution">
    <text evidence="4">The sequence shown here is derived from an EMBL/GenBank/DDBJ whole genome shotgun (WGS) entry which is preliminary data.</text>
</comment>
<dbReference type="GO" id="GO:0004553">
    <property type="term" value="F:hydrolase activity, hydrolyzing O-glycosyl compounds"/>
    <property type="evidence" value="ECO:0007669"/>
    <property type="project" value="UniProtKB-ARBA"/>
</dbReference>
<dbReference type="SUPFAM" id="SSF49899">
    <property type="entry name" value="Concanavalin A-like lectins/glucanases"/>
    <property type="match status" value="1"/>
</dbReference>
<feature type="chain" id="PRO_5041338381" description="SbsA Ig-like domain-containing protein" evidence="2">
    <location>
        <begin position="23"/>
        <end position="435"/>
    </location>
</feature>
<dbReference type="AlphaFoldDB" id="A0AA37WGS6"/>
<evidence type="ECO:0000313" key="4">
    <source>
        <dbReference type="EMBL" id="GLR18075.1"/>
    </source>
</evidence>
<dbReference type="InterPro" id="IPR014755">
    <property type="entry name" value="Cu-Rt/internalin_Ig-like"/>
</dbReference>
<evidence type="ECO:0000256" key="1">
    <source>
        <dbReference type="ARBA" id="ARBA00022729"/>
    </source>
</evidence>
<keyword evidence="5" id="KW-1185">Reference proteome</keyword>
<evidence type="ECO:0000259" key="3">
    <source>
        <dbReference type="Pfam" id="PF13205"/>
    </source>
</evidence>
<protein>
    <recommendedName>
        <fullName evidence="3">SbsA Ig-like domain-containing protein</fullName>
    </recommendedName>
</protein>
<reference evidence="4" key="1">
    <citation type="journal article" date="2014" name="Int. J. Syst. Evol. Microbiol.">
        <title>Complete genome sequence of Corynebacterium casei LMG S-19264T (=DSM 44701T), isolated from a smear-ripened cheese.</title>
        <authorList>
            <consortium name="US DOE Joint Genome Institute (JGI-PGF)"/>
            <person name="Walter F."/>
            <person name="Albersmeier A."/>
            <person name="Kalinowski J."/>
            <person name="Ruckert C."/>
        </authorList>
    </citation>
    <scope>NUCLEOTIDE SEQUENCE</scope>
    <source>
        <strain evidence="4">NBRC 108769</strain>
    </source>
</reference>
<sequence length="435" mass="46588">MKILNYCLALFALSAITLTSCKDDPDPILAPTIASIEAVGTSFADGSAVTKDLNGASSAADVALNSVITITLDKAVDGTTVNVSNVAISNADGDVASTVTSSGSAITITPSEEMVRGTSHTLTLSNIKSSDGGTMSTVSRTFVTEGRAPVIVPKADDQLAYYNFDGTTDDILGNYNPDNVVGIEMGTDRFGQGNSTASFDGDVSIIEIPDADQMMTYNDFTLSFWMKTNTEGHIDAGGNPASHFVMGLGAFFGFQFEIPADFGSCKLAMSYKLENDDVTGEDLWFNGSGEDKDNGGWQGWDFVANLGEGGVAEILKDKWVHVVCSYNSTTKQGRMYFNGQLMKSQDFNLWPDCDVAGACKQATTGVVYRGNESDVEPILALGFIKSIDSPMWASEPWGDYNTPTSNHFKGDLDDIRIFKAPFSAEDVETLYNSEK</sequence>
<dbReference type="RefSeq" id="WP_235294495.1">
    <property type="nucleotide sequence ID" value="NZ_BSOH01000015.1"/>
</dbReference>
<feature type="domain" description="SbsA Ig-like" evidence="3">
    <location>
        <begin position="56"/>
        <end position="142"/>
    </location>
</feature>
<dbReference type="Gene3D" id="2.60.120.200">
    <property type="match status" value="1"/>
</dbReference>
<dbReference type="Pfam" id="PF13385">
    <property type="entry name" value="Laminin_G_3"/>
    <property type="match status" value="1"/>
</dbReference>
<reference evidence="4" key="2">
    <citation type="submission" date="2023-01" db="EMBL/GenBank/DDBJ databases">
        <title>Draft genome sequence of Portibacter lacus strain NBRC 108769.</title>
        <authorList>
            <person name="Sun Q."/>
            <person name="Mori K."/>
        </authorList>
    </citation>
    <scope>NUCLEOTIDE SEQUENCE</scope>
    <source>
        <strain evidence="4">NBRC 108769</strain>
    </source>
</reference>
<evidence type="ECO:0000256" key="2">
    <source>
        <dbReference type="SAM" id="SignalP"/>
    </source>
</evidence>
<accession>A0AA37WGS6</accession>
<dbReference type="EMBL" id="BSOH01000015">
    <property type="protein sequence ID" value="GLR18075.1"/>
    <property type="molecule type" value="Genomic_DNA"/>
</dbReference>
<name>A0AA37WGS6_9BACT</name>
<gene>
    <name evidence="4" type="ORF">GCM10007940_26900</name>
</gene>
<dbReference type="InterPro" id="IPR013320">
    <property type="entry name" value="ConA-like_dom_sf"/>
</dbReference>
<dbReference type="PROSITE" id="PS51257">
    <property type="entry name" value="PROKAR_LIPOPROTEIN"/>
    <property type="match status" value="1"/>
</dbReference>
<organism evidence="4 5">
    <name type="scientific">Portibacter lacus</name>
    <dbReference type="NCBI Taxonomy" id="1099794"/>
    <lineage>
        <taxon>Bacteria</taxon>
        <taxon>Pseudomonadati</taxon>
        <taxon>Bacteroidota</taxon>
        <taxon>Saprospiria</taxon>
        <taxon>Saprospirales</taxon>
        <taxon>Haliscomenobacteraceae</taxon>
        <taxon>Portibacter</taxon>
    </lineage>
</organism>
<proteinExistence type="predicted"/>
<dbReference type="Proteomes" id="UP001156666">
    <property type="component" value="Unassembled WGS sequence"/>
</dbReference>
<dbReference type="Pfam" id="PF13205">
    <property type="entry name" value="Big_5"/>
    <property type="match status" value="1"/>
</dbReference>
<feature type="signal peptide" evidence="2">
    <location>
        <begin position="1"/>
        <end position="22"/>
    </location>
</feature>
<dbReference type="Gene3D" id="2.60.40.1220">
    <property type="match status" value="1"/>
</dbReference>
<keyword evidence="1 2" id="KW-0732">Signal</keyword>